<dbReference type="PROSITE" id="PS50172">
    <property type="entry name" value="BRCT"/>
    <property type="match status" value="4"/>
</dbReference>
<dbReference type="AlphaFoldDB" id="A0A2K1QY76"/>
<dbReference type="GO" id="GO:1990683">
    <property type="term" value="P:DNA double-strand break attachment to nuclear envelope"/>
    <property type="evidence" value="ECO:0007669"/>
    <property type="project" value="TreeGrafter"/>
</dbReference>
<dbReference type="Pfam" id="PF12738">
    <property type="entry name" value="PTCB-BRCT"/>
    <property type="match status" value="1"/>
</dbReference>
<dbReference type="OrthoDB" id="342264at2759"/>
<reference evidence="3 4" key="1">
    <citation type="submission" date="2017-06" db="EMBL/GenBank/DDBJ databases">
        <title>Draft genome sequence of a variant of Elsinoe murrayae.</title>
        <authorList>
            <person name="Cheng Q."/>
        </authorList>
    </citation>
    <scope>NUCLEOTIDE SEQUENCE [LARGE SCALE GENOMIC DNA]</scope>
    <source>
        <strain evidence="3 4">CQ-2017a</strain>
    </source>
</reference>
<feature type="compositionally biased region" description="Basic and acidic residues" evidence="1">
    <location>
        <begin position="508"/>
        <end position="530"/>
    </location>
</feature>
<accession>A0A2K1QY76</accession>
<feature type="domain" description="BRCT" evidence="2">
    <location>
        <begin position="16"/>
        <end position="113"/>
    </location>
</feature>
<dbReference type="GO" id="GO:0006302">
    <property type="term" value="P:double-strand break repair"/>
    <property type="evidence" value="ECO:0007669"/>
    <property type="project" value="TreeGrafter"/>
</dbReference>
<protein>
    <submittedName>
        <fullName evidence="3">BRCT-containing protein 1</fullName>
    </submittedName>
</protein>
<dbReference type="STRING" id="2082308.A0A2K1QY76"/>
<dbReference type="EMBL" id="NKHZ01000029">
    <property type="protein sequence ID" value="PNS19969.1"/>
    <property type="molecule type" value="Genomic_DNA"/>
</dbReference>
<feature type="region of interest" description="Disordered" evidence="1">
    <location>
        <begin position="471"/>
        <end position="541"/>
    </location>
</feature>
<dbReference type="SMART" id="SM00292">
    <property type="entry name" value="BRCT"/>
    <property type="match status" value="5"/>
</dbReference>
<dbReference type="Gene3D" id="3.40.50.10190">
    <property type="entry name" value="BRCT domain"/>
    <property type="match status" value="5"/>
</dbReference>
<dbReference type="Pfam" id="PF00533">
    <property type="entry name" value="BRCT"/>
    <property type="match status" value="2"/>
</dbReference>
<keyword evidence="4" id="KW-1185">Reference proteome</keyword>
<dbReference type="PANTHER" id="PTHR47667:SF1">
    <property type="entry name" value="REGULATOR OF TY1 TRANSPOSITION PROTEIN 107"/>
    <property type="match status" value="1"/>
</dbReference>
<feature type="domain" description="BRCT" evidence="2">
    <location>
        <begin position="723"/>
        <end position="850"/>
    </location>
</feature>
<dbReference type="Pfam" id="PF16770">
    <property type="entry name" value="RTT107_BRCT_5"/>
    <property type="match status" value="1"/>
</dbReference>
<sequence length="857" mass="96032">MAEEAPLVGRVVKSGHLNGLFEGTVMSIIPDDIPPQQQLELEKLILDNSGTISPLKKDGSLESVSKISHVLASSADWPEYQSTIDNGAHVVKPSWIYQSIAKGRRVAVRQHSPDPALIFQDVIITFGDLPSGDKDAITAGVLAMGGLYSSSLTKLVTHVVSLSEESEKIRIVKTMNLPTKVVLPHWFDDCLKLGKKINEGPYTLPDPEILDAGDFSVRRLQGQVNMNGATSAVAGKPPSLTPPPSTPGTPSTPRRRLNAFVDKKIFFSHDLGVHDKLAHTLKELVERSGGGITTDVMDCDVFIGHYRDGNDYITASRKRKTVANLSWFYSVIMKNRWSNPLSKLLHYPIPRDGIPGFKGMKISLSNYTGDARTYLENLIHVAGAEFTKTMRPENTHLVTAHKSSEKCDAAQEWNISIINHQWLEDSYAKCEVQNLTVPRYTHFPHKTNLSEIVGTTMINLDRVEELYFAEEDDEEGSEIEAALPPKRSPTKTVRAADKKSLENGTDNTKMRVKDGKGTPDGRRSSSKENDAPSSTARASKMKAAVELEKAMKDIAEFQKEQNRKGGVTHSKKRHVEDEKQASDLHGFNSDMEEVDAARPSKKLKSEREVDMPIVHKMLVTGDERWLKRPKRETDDRKTLRNLGIQLVTEPSQCTLLIAPKILRTRKFVTAVANAPTILHTSYLDNILKHKSLPEMSEYYLKDREGEKRLGFGLVDAQKRSKQNQHRLLRGWTIYITDKVNGGYETYADIISTNGGKPVPYRGRTGVPLPKRRLTVEEDEGAGLESQNQGGDGEVDYVYLVSGTEEEEKKMWELFRRLTEKQGLRARVVKTDWLLQLAMAQEVRWEDRWELRDNGDGD</sequence>
<comment type="caution">
    <text evidence="3">The sequence shown here is derived from an EMBL/GenBank/DDBJ whole genome shotgun (WGS) entry which is preliminary data.</text>
</comment>
<dbReference type="InParanoid" id="A0A2K1QY76"/>
<gene>
    <name evidence="3" type="ORF">CAC42_7936</name>
</gene>
<dbReference type="FunFam" id="3.40.50.10190:FF:000048">
    <property type="entry name" value="DNA repair protein Rtt107"/>
    <property type="match status" value="1"/>
</dbReference>
<dbReference type="CDD" id="cd17743">
    <property type="entry name" value="BRCT_BRC1_like_rpt5"/>
    <property type="match status" value="1"/>
</dbReference>
<name>A0A2K1QY76_9PEZI</name>
<dbReference type="SUPFAM" id="SSF52113">
    <property type="entry name" value="BRCT domain"/>
    <property type="match status" value="5"/>
</dbReference>
<dbReference type="PANTHER" id="PTHR47667">
    <property type="entry name" value="REGULATOR OF TY1 TRANSPOSITION PROTEIN 107"/>
    <property type="match status" value="1"/>
</dbReference>
<feature type="domain" description="BRCT" evidence="2">
    <location>
        <begin position="114"/>
        <end position="204"/>
    </location>
</feature>
<dbReference type="CDD" id="cd18436">
    <property type="entry name" value="BRCT_BRC1_like_rpt2"/>
    <property type="match status" value="1"/>
</dbReference>
<evidence type="ECO:0000259" key="2">
    <source>
        <dbReference type="PROSITE" id="PS50172"/>
    </source>
</evidence>
<proteinExistence type="predicted"/>
<evidence type="ECO:0000313" key="4">
    <source>
        <dbReference type="Proteomes" id="UP000243797"/>
    </source>
</evidence>
<feature type="region of interest" description="Disordered" evidence="1">
    <location>
        <begin position="559"/>
        <end position="605"/>
    </location>
</feature>
<dbReference type="InterPro" id="IPR053036">
    <property type="entry name" value="CellCycle_DNARepair_Reg"/>
</dbReference>
<dbReference type="GO" id="GO:0035361">
    <property type="term" value="C:Cul8-RING ubiquitin ligase complex"/>
    <property type="evidence" value="ECO:0007669"/>
    <property type="project" value="TreeGrafter"/>
</dbReference>
<feature type="region of interest" description="Disordered" evidence="1">
    <location>
        <begin position="229"/>
        <end position="254"/>
    </location>
</feature>
<feature type="compositionally biased region" description="Basic and acidic residues" evidence="1">
    <location>
        <begin position="595"/>
        <end position="605"/>
    </location>
</feature>
<evidence type="ECO:0000313" key="3">
    <source>
        <dbReference type="EMBL" id="PNS19969.1"/>
    </source>
</evidence>
<dbReference type="Proteomes" id="UP000243797">
    <property type="component" value="Unassembled WGS sequence"/>
</dbReference>
<dbReference type="CDD" id="cd18438">
    <property type="entry name" value="BRCT_BRC1_like_rpt4"/>
    <property type="match status" value="1"/>
</dbReference>
<dbReference type="InterPro" id="IPR001357">
    <property type="entry name" value="BRCT_dom"/>
</dbReference>
<dbReference type="CDD" id="cd18437">
    <property type="entry name" value="BRCT_BRC1_like_rpt3"/>
    <property type="match status" value="1"/>
</dbReference>
<dbReference type="GO" id="GO:0005634">
    <property type="term" value="C:nucleus"/>
    <property type="evidence" value="ECO:0007669"/>
    <property type="project" value="TreeGrafter"/>
</dbReference>
<feature type="domain" description="BRCT" evidence="2">
    <location>
        <begin position="357"/>
        <end position="429"/>
    </location>
</feature>
<dbReference type="InterPro" id="IPR036420">
    <property type="entry name" value="BRCT_dom_sf"/>
</dbReference>
<organism evidence="3 4">
    <name type="scientific">Sphaceloma murrayae</name>
    <dbReference type="NCBI Taxonomy" id="2082308"/>
    <lineage>
        <taxon>Eukaryota</taxon>
        <taxon>Fungi</taxon>
        <taxon>Dikarya</taxon>
        <taxon>Ascomycota</taxon>
        <taxon>Pezizomycotina</taxon>
        <taxon>Dothideomycetes</taxon>
        <taxon>Dothideomycetidae</taxon>
        <taxon>Myriangiales</taxon>
        <taxon>Elsinoaceae</taxon>
        <taxon>Sphaceloma</taxon>
    </lineage>
</organism>
<evidence type="ECO:0000256" key="1">
    <source>
        <dbReference type="SAM" id="MobiDB-lite"/>
    </source>
</evidence>
<dbReference type="FunCoup" id="A0A2K1QY76">
    <property type="interactions" value="46"/>
</dbReference>